<dbReference type="Pfam" id="PF00172">
    <property type="entry name" value="Zn_clus"/>
    <property type="match status" value="1"/>
</dbReference>
<evidence type="ECO:0000256" key="2">
    <source>
        <dbReference type="SAM" id="MobiDB-lite"/>
    </source>
</evidence>
<dbReference type="SMART" id="SM00066">
    <property type="entry name" value="GAL4"/>
    <property type="match status" value="1"/>
</dbReference>
<dbReference type="CDD" id="cd00067">
    <property type="entry name" value="GAL4"/>
    <property type="match status" value="1"/>
</dbReference>
<dbReference type="Proteomes" id="UP000799324">
    <property type="component" value="Unassembled WGS sequence"/>
</dbReference>
<feature type="region of interest" description="Disordered" evidence="2">
    <location>
        <begin position="444"/>
        <end position="469"/>
    </location>
</feature>
<sequence length="469" mass="53382">MDSIIIAFDKGPSKSASNPSIADLTKTFTFSSGRNPGAGLKEVRTEYGDPSRLRRAHRKSKDGCTGCNKRRVKCIGKFPCEACIRRGERCVRRIEQLRKAVPSTLSGVSQAALPHGQTPFPVVELHYLELVHHFQMHTIDTLIFPIDAWQHTLRLSSEFDFLLDAILCLSARHLAFLKPENASYPAIAASHLCRALAGFRRELSQHLTSRHLDVFIATSSLLQFEIWTQTDYFPADNELGTTYDPSRDHIFGFCASLKEVFLRSFPSPSLESSVFMPYVQENPIEELANAAQISKATLSAFQVFFSKQKCVHTETLETPLPYSRGLDLLLPEDWLQQVYFPTTTGIAPVVTWLCLLLSYLPESEPRVRINADSHLMMKLARYIFSFPIMARGHFASLVQQKDDHALVLLYHFYRAARVLLPKDKYWWAHKRAAEMERTLRNNSVTKEEDIEDSSDIGPGRHHRTRDLLF</sequence>
<proteinExistence type="predicted"/>
<dbReference type="InterPro" id="IPR053157">
    <property type="entry name" value="Sterol_Uptake_Regulator"/>
</dbReference>
<evidence type="ECO:0000313" key="4">
    <source>
        <dbReference type="EMBL" id="KAF2656366.1"/>
    </source>
</evidence>
<accession>A0A6A6T946</accession>
<evidence type="ECO:0000259" key="3">
    <source>
        <dbReference type="PROSITE" id="PS50048"/>
    </source>
</evidence>
<dbReference type="GO" id="GO:0008270">
    <property type="term" value="F:zinc ion binding"/>
    <property type="evidence" value="ECO:0007669"/>
    <property type="project" value="InterPro"/>
</dbReference>
<dbReference type="EMBL" id="MU004337">
    <property type="protein sequence ID" value="KAF2656366.1"/>
    <property type="molecule type" value="Genomic_DNA"/>
</dbReference>
<dbReference type="OrthoDB" id="416217at2759"/>
<dbReference type="PANTHER" id="PTHR47784:SF9">
    <property type="entry name" value="ZN(II)2CYS6 TRANSCRIPTION FACTOR (EUROFUNG)"/>
    <property type="match status" value="1"/>
</dbReference>
<dbReference type="AlphaFoldDB" id="A0A6A6T946"/>
<evidence type="ECO:0000256" key="1">
    <source>
        <dbReference type="ARBA" id="ARBA00023242"/>
    </source>
</evidence>
<reference evidence="4" key="1">
    <citation type="journal article" date="2020" name="Stud. Mycol.">
        <title>101 Dothideomycetes genomes: a test case for predicting lifestyles and emergence of pathogens.</title>
        <authorList>
            <person name="Haridas S."/>
            <person name="Albert R."/>
            <person name="Binder M."/>
            <person name="Bloem J."/>
            <person name="Labutti K."/>
            <person name="Salamov A."/>
            <person name="Andreopoulos B."/>
            <person name="Baker S."/>
            <person name="Barry K."/>
            <person name="Bills G."/>
            <person name="Bluhm B."/>
            <person name="Cannon C."/>
            <person name="Castanera R."/>
            <person name="Culley D."/>
            <person name="Daum C."/>
            <person name="Ezra D."/>
            <person name="Gonzalez J."/>
            <person name="Henrissat B."/>
            <person name="Kuo A."/>
            <person name="Liang C."/>
            <person name="Lipzen A."/>
            <person name="Lutzoni F."/>
            <person name="Magnuson J."/>
            <person name="Mondo S."/>
            <person name="Nolan M."/>
            <person name="Ohm R."/>
            <person name="Pangilinan J."/>
            <person name="Park H.-J."/>
            <person name="Ramirez L."/>
            <person name="Alfaro M."/>
            <person name="Sun H."/>
            <person name="Tritt A."/>
            <person name="Yoshinaga Y."/>
            <person name="Zwiers L.-H."/>
            <person name="Turgeon B."/>
            <person name="Goodwin S."/>
            <person name="Spatafora J."/>
            <person name="Crous P."/>
            <person name="Grigoriev I."/>
        </authorList>
    </citation>
    <scope>NUCLEOTIDE SEQUENCE</scope>
    <source>
        <strain evidence="4">CBS 122681</strain>
    </source>
</reference>
<gene>
    <name evidence="4" type="ORF">K491DRAFT_704081</name>
</gene>
<dbReference type="PROSITE" id="PS50048">
    <property type="entry name" value="ZN2_CY6_FUNGAL_2"/>
    <property type="match status" value="1"/>
</dbReference>
<dbReference type="GO" id="GO:0001228">
    <property type="term" value="F:DNA-binding transcription activator activity, RNA polymerase II-specific"/>
    <property type="evidence" value="ECO:0007669"/>
    <property type="project" value="TreeGrafter"/>
</dbReference>
<dbReference type="PANTHER" id="PTHR47784">
    <property type="entry name" value="STEROL UPTAKE CONTROL PROTEIN 2"/>
    <property type="match status" value="1"/>
</dbReference>
<dbReference type="InterPro" id="IPR001138">
    <property type="entry name" value="Zn2Cys6_DnaBD"/>
</dbReference>
<keyword evidence="5" id="KW-1185">Reference proteome</keyword>
<keyword evidence="1" id="KW-0539">Nucleus</keyword>
<organism evidence="4 5">
    <name type="scientific">Lophiostoma macrostomum CBS 122681</name>
    <dbReference type="NCBI Taxonomy" id="1314788"/>
    <lineage>
        <taxon>Eukaryota</taxon>
        <taxon>Fungi</taxon>
        <taxon>Dikarya</taxon>
        <taxon>Ascomycota</taxon>
        <taxon>Pezizomycotina</taxon>
        <taxon>Dothideomycetes</taxon>
        <taxon>Pleosporomycetidae</taxon>
        <taxon>Pleosporales</taxon>
        <taxon>Lophiostomataceae</taxon>
        <taxon>Lophiostoma</taxon>
    </lineage>
</organism>
<name>A0A6A6T946_9PLEO</name>
<evidence type="ECO:0000313" key="5">
    <source>
        <dbReference type="Proteomes" id="UP000799324"/>
    </source>
</evidence>
<feature type="domain" description="Zn(2)-C6 fungal-type" evidence="3">
    <location>
        <begin position="63"/>
        <end position="92"/>
    </location>
</feature>
<dbReference type="InterPro" id="IPR036864">
    <property type="entry name" value="Zn2-C6_fun-type_DNA-bd_sf"/>
</dbReference>
<protein>
    <recommendedName>
        <fullName evidence="3">Zn(2)-C6 fungal-type domain-containing protein</fullName>
    </recommendedName>
</protein>
<dbReference type="SUPFAM" id="SSF57701">
    <property type="entry name" value="Zn2/Cys6 DNA-binding domain"/>
    <property type="match status" value="1"/>
</dbReference>
<feature type="compositionally biased region" description="Basic residues" evidence="2">
    <location>
        <begin position="459"/>
        <end position="469"/>
    </location>
</feature>